<proteinExistence type="predicted"/>
<reference evidence="2" key="1">
    <citation type="submission" date="2020-08" db="EMBL/GenBank/DDBJ databases">
        <title>Multicomponent nature underlies the extraordinary mechanical properties of spider dragline silk.</title>
        <authorList>
            <person name="Kono N."/>
            <person name="Nakamura H."/>
            <person name="Mori M."/>
            <person name="Yoshida Y."/>
            <person name="Ohtoshi R."/>
            <person name="Malay A.D."/>
            <person name="Moran D.A.P."/>
            <person name="Tomita M."/>
            <person name="Numata K."/>
            <person name="Arakawa K."/>
        </authorList>
    </citation>
    <scope>NUCLEOTIDE SEQUENCE</scope>
</reference>
<accession>A0A8X6RGJ2</accession>
<comment type="caution">
    <text evidence="2">The sequence shown here is derived from an EMBL/GenBank/DDBJ whole genome shotgun (WGS) entry which is preliminary data.</text>
</comment>
<name>A0A8X6RGJ2_TRICX</name>
<dbReference type="GO" id="GO:0003676">
    <property type="term" value="F:nucleic acid binding"/>
    <property type="evidence" value="ECO:0007669"/>
    <property type="project" value="InterPro"/>
</dbReference>
<dbReference type="InterPro" id="IPR038717">
    <property type="entry name" value="Tc1-like_DDE_dom"/>
</dbReference>
<evidence type="ECO:0000313" key="3">
    <source>
        <dbReference type="Proteomes" id="UP000887159"/>
    </source>
</evidence>
<feature type="domain" description="Tc1-like transposase DDE" evidence="1">
    <location>
        <begin position="32"/>
        <end position="91"/>
    </location>
</feature>
<dbReference type="EMBL" id="BMAU01021181">
    <property type="protein sequence ID" value="GFX94856.1"/>
    <property type="molecule type" value="Genomic_DNA"/>
</dbReference>
<evidence type="ECO:0000259" key="1">
    <source>
        <dbReference type="Pfam" id="PF13358"/>
    </source>
</evidence>
<gene>
    <name evidence="2" type="primary">RF55_22990</name>
    <name evidence="2" type="ORF">TNCV_2379291</name>
</gene>
<dbReference type="InterPro" id="IPR036397">
    <property type="entry name" value="RNaseH_sf"/>
</dbReference>
<dbReference type="Gene3D" id="3.30.420.10">
    <property type="entry name" value="Ribonuclease H-like superfamily/Ribonuclease H"/>
    <property type="match status" value="1"/>
</dbReference>
<dbReference type="Pfam" id="PF13358">
    <property type="entry name" value="DDE_3"/>
    <property type="match status" value="1"/>
</dbReference>
<dbReference type="Proteomes" id="UP000887159">
    <property type="component" value="Unassembled WGS sequence"/>
</dbReference>
<sequence>MDQWERVAWSNESQFVIHHADGCVRIRHLPGNALCHKAKIVLEWFQEHDAEFQLMSWPLHSPDLIPIEHIWDVMGRQLRVQRPPIRNISDLRDRCLNIWYNLSPAIYQGFVVSMPRRVEAVLHDKGGPTLLYVMAKF</sequence>
<keyword evidence="3" id="KW-1185">Reference proteome</keyword>
<protein>
    <submittedName>
        <fullName evidence="2">Transposase domain containing protein</fullName>
    </submittedName>
</protein>
<evidence type="ECO:0000313" key="2">
    <source>
        <dbReference type="EMBL" id="GFX94856.1"/>
    </source>
</evidence>
<organism evidence="2 3">
    <name type="scientific">Trichonephila clavipes</name>
    <name type="common">Golden silk orbweaver</name>
    <name type="synonym">Nephila clavipes</name>
    <dbReference type="NCBI Taxonomy" id="2585209"/>
    <lineage>
        <taxon>Eukaryota</taxon>
        <taxon>Metazoa</taxon>
        <taxon>Ecdysozoa</taxon>
        <taxon>Arthropoda</taxon>
        <taxon>Chelicerata</taxon>
        <taxon>Arachnida</taxon>
        <taxon>Araneae</taxon>
        <taxon>Araneomorphae</taxon>
        <taxon>Entelegynae</taxon>
        <taxon>Araneoidea</taxon>
        <taxon>Nephilidae</taxon>
        <taxon>Trichonephila</taxon>
    </lineage>
</organism>
<dbReference type="AlphaFoldDB" id="A0A8X6RGJ2"/>